<evidence type="ECO:0000256" key="3">
    <source>
        <dbReference type="ARBA" id="ARBA00022723"/>
    </source>
</evidence>
<dbReference type="AlphaFoldDB" id="A0A0D0AIC1"/>
<feature type="binding site" evidence="7">
    <location>
        <position position="212"/>
    </location>
    <ligand>
        <name>Zn(2+)</name>
        <dbReference type="ChEBI" id="CHEBI:29105"/>
        <label>1</label>
    </ligand>
</feature>
<evidence type="ECO:0000313" key="11">
    <source>
        <dbReference type="Proteomes" id="UP000054485"/>
    </source>
</evidence>
<dbReference type="STRING" id="930992.A0A0D0AIC1"/>
<dbReference type="InterPro" id="IPR017141">
    <property type="entry name" value="Pept_M20_carboxypep"/>
</dbReference>
<keyword evidence="2" id="KW-0645">Protease</keyword>
<dbReference type="SUPFAM" id="SSF53187">
    <property type="entry name" value="Zn-dependent exopeptidases"/>
    <property type="match status" value="1"/>
</dbReference>
<dbReference type="FunCoup" id="A0A0D0AIC1">
    <property type="interactions" value="8"/>
</dbReference>
<dbReference type="EMBL" id="KN835423">
    <property type="protein sequence ID" value="KIK37884.1"/>
    <property type="molecule type" value="Genomic_DNA"/>
</dbReference>
<feature type="active site" evidence="6">
    <location>
        <position position="179"/>
    </location>
</feature>
<keyword evidence="8" id="KW-0472">Membrane</keyword>
<evidence type="ECO:0000313" key="10">
    <source>
        <dbReference type="EMBL" id="KIK37884.1"/>
    </source>
</evidence>
<organism evidence="10 11">
    <name type="scientific">Suillus luteus UH-Slu-Lm8-n1</name>
    <dbReference type="NCBI Taxonomy" id="930992"/>
    <lineage>
        <taxon>Eukaryota</taxon>
        <taxon>Fungi</taxon>
        <taxon>Dikarya</taxon>
        <taxon>Basidiomycota</taxon>
        <taxon>Agaricomycotina</taxon>
        <taxon>Agaricomycetes</taxon>
        <taxon>Agaricomycetidae</taxon>
        <taxon>Boletales</taxon>
        <taxon>Suillineae</taxon>
        <taxon>Suillaceae</taxon>
        <taxon>Suillus</taxon>
    </lineage>
</organism>
<feature type="binding site" evidence="7">
    <location>
        <position position="177"/>
    </location>
    <ligand>
        <name>Zn(2+)</name>
        <dbReference type="ChEBI" id="CHEBI:29105"/>
        <label>2</label>
    </ligand>
</feature>
<evidence type="ECO:0000256" key="1">
    <source>
        <dbReference type="ARBA" id="ARBA00006247"/>
    </source>
</evidence>
<feature type="binding site" evidence="7">
    <location>
        <position position="212"/>
    </location>
    <ligand>
        <name>Zn(2+)</name>
        <dbReference type="ChEBI" id="CHEBI:29105"/>
        <label>2</label>
    </ligand>
</feature>
<dbReference type="PROSITE" id="PS00758">
    <property type="entry name" value="ARGE_DAPE_CPG2_1"/>
    <property type="match status" value="1"/>
</dbReference>
<dbReference type="InterPro" id="IPR002933">
    <property type="entry name" value="Peptidase_M20"/>
</dbReference>
<evidence type="ECO:0000256" key="7">
    <source>
        <dbReference type="PIRSR" id="PIRSR037217-2"/>
    </source>
</evidence>
<dbReference type="PIRSF" id="PIRSF037217">
    <property type="entry name" value="Carboxypeptidase_S"/>
    <property type="match status" value="1"/>
</dbReference>
<keyword evidence="4" id="KW-0378">Hydrolase</keyword>
<dbReference type="SUPFAM" id="SSF55031">
    <property type="entry name" value="Bacterial exopeptidase dimerisation domain"/>
    <property type="match status" value="1"/>
</dbReference>
<dbReference type="InParanoid" id="A0A0D0AIC1"/>
<accession>A0A0D0AIC1</accession>
<feature type="active site" description="Proton acceptor" evidence="6">
    <location>
        <position position="246"/>
    </location>
</feature>
<keyword evidence="8" id="KW-0812">Transmembrane</keyword>
<dbReference type="Pfam" id="PF07687">
    <property type="entry name" value="M20_dimer"/>
    <property type="match status" value="1"/>
</dbReference>
<feature type="binding site" evidence="7">
    <location>
        <position position="247"/>
    </location>
    <ligand>
        <name>Zn(2+)</name>
        <dbReference type="ChEBI" id="CHEBI:29105"/>
        <label>1</label>
    </ligand>
</feature>
<evidence type="ECO:0000256" key="4">
    <source>
        <dbReference type="ARBA" id="ARBA00022801"/>
    </source>
</evidence>
<sequence length="613" mass="66530">MSQANLVEKKADELPGVNARASTTKLSKAKAIAFKITLVTALLISASTYFVRRSLNGFPVGTLKDGVDLCPQVDEIVPEKNGMIWESLQQAYSTEEFKARAIDWLGGAVRIPTETFDDMGDVTEPVWEKFLPLHDYLKDSFPLLHSNLELTKVNTYGLLYLWKGSDSALKPLLLAAHQDVVPVLETTIDEWQYPPFSGYFDGENLWGRGSCDDKSGLIGIMSAIESMLENGFKPTRTVVIASGFDEEHVNDEYRFKGASSLATEMLERFGENAFAMLLDEGSGYGEVYGRVIAVPGIAEKGSLNVRIKVTSPGGHSSLPPPRTSIGMLAELLVQYEKNPFEVHLTRGSPTYRSAQCMAQHAPGVSSSLKEHMLRAEHCDGALRAAEQELFKNRAFMSLVGTTQAIDIVDGGVKVNALPEQAWAIVNHRISTESSIAATKVRDIELLESLANDFNLSYMAFGSHISNGDAPSYGALTLSTAFGDGLEPAPVTPSGEDAVPFQLLSGTIKAAYNSHRNISGSGAIIVSPGIMSGNTGGVLSTHRTSFSNNWNADTRFYWKLTDHIFRYGHLGGAGGGSLPSGVHTINEAISIDSFVEMIRFYTTLVLNVDESSLP</sequence>
<proteinExistence type="inferred from homology"/>
<reference evidence="11" key="2">
    <citation type="submission" date="2015-01" db="EMBL/GenBank/DDBJ databases">
        <title>Evolutionary Origins and Diversification of the Mycorrhizal Mutualists.</title>
        <authorList>
            <consortium name="DOE Joint Genome Institute"/>
            <consortium name="Mycorrhizal Genomics Consortium"/>
            <person name="Kohler A."/>
            <person name="Kuo A."/>
            <person name="Nagy L.G."/>
            <person name="Floudas D."/>
            <person name="Copeland A."/>
            <person name="Barry K.W."/>
            <person name="Cichocki N."/>
            <person name="Veneault-Fourrey C."/>
            <person name="LaButti K."/>
            <person name="Lindquist E.A."/>
            <person name="Lipzen A."/>
            <person name="Lundell T."/>
            <person name="Morin E."/>
            <person name="Murat C."/>
            <person name="Riley R."/>
            <person name="Ohm R."/>
            <person name="Sun H."/>
            <person name="Tunlid A."/>
            <person name="Henrissat B."/>
            <person name="Grigoriev I.V."/>
            <person name="Hibbett D.S."/>
            <person name="Martin F."/>
        </authorList>
    </citation>
    <scope>NUCLEOTIDE SEQUENCE [LARGE SCALE GENOMIC DNA]</scope>
    <source>
        <strain evidence="11">UH-Slu-Lm8-n1</strain>
    </source>
</reference>
<dbReference type="Gene3D" id="3.40.630.10">
    <property type="entry name" value="Zn peptidases"/>
    <property type="match status" value="1"/>
</dbReference>
<keyword evidence="11" id="KW-1185">Reference proteome</keyword>
<dbReference type="HOGENOM" id="CLU_021802_11_0_1"/>
<feature type="transmembrane region" description="Helical" evidence="8">
    <location>
        <begin position="32"/>
        <end position="51"/>
    </location>
</feature>
<keyword evidence="3 7" id="KW-0479">Metal-binding</keyword>
<keyword evidence="5 7" id="KW-0862">Zinc</keyword>
<evidence type="ECO:0000259" key="9">
    <source>
        <dbReference type="Pfam" id="PF07687"/>
    </source>
</evidence>
<comment type="similarity">
    <text evidence="1">Belongs to the peptidase M20A family.</text>
</comment>
<dbReference type="GO" id="GO:0051603">
    <property type="term" value="P:proteolysis involved in protein catabolic process"/>
    <property type="evidence" value="ECO:0007669"/>
    <property type="project" value="TreeGrafter"/>
</dbReference>
<keyword evidence="8" id="KW-1133">Transmembrane helix</keyword>
<feature type="domain" description="Peptidase M20 dimerisation" evidence="9">
    <location>
        <begin position="297"/>
        <end position="437"/>
    </location>
</feature>
<name>A0A0D0AIC1_9AGAM</name>
<dbReference type="InterPro" id="IPR001261">
    <property type="entry name" value="ArgE/DapE_CS"/>
</dbReference>
<protein>
    <recommendedName>
        <fullName evidence="9">Peptidase M20 dimerisation domain-containing protein</fullName>
    </recommendedName>
</protein>
<dbReference type="InterPro" id="IPR047177">
    <property type="entry name" value="Pept_M20A"/>
</dbReference>
<dbReference type="GO" id="GO:0000328">
    <property type="term" value="C:fungal-type vacuole lumen"/>
    <property type="evidence" value="ECO:0007669"/>
    <property type="project" value="TreeGrafter"/>
</dbReference>
<reference evidence="10 11" key="1">
    <citation type="submission" date="2014-04" db="EMBL/GenBank/DDBJ databases">
        <authorList>
            <consortium name="DOE Joint Genome Institute"/>
            <person name="Kuo A."/>
            <person name="Ruytinx J."/>
            <person name="Rineau F."/>
            <person name="Colpaert J."/>
            <person name="Kohler A."/>
            <person name="Nagy L.G."/>
            <person name="Floudas D."/>
            <person name="Copeland A."/>
            <person name="Barry K.W."/>
            <person name="Cichocki N."/>
            <person name="Veneault-Fourrey C."/>
            <person name="LaButti K."/>
            <person name="Lindquist E.A."/>
            <person name="Lipzen A."/>
            <person name="Lundell T."/>
            <person name="Morin E."/>
            <person name="Murat C."/>
            <person name="Sun H."/>
            <person name="Tunlid A."/>
            <person name="Henrissat B."/>
            <person name="Grigoriev I.V."/>
            <person name="Hibbett D.S."/>
            <person name="Martin F."/>
            <person name="Nordberg H.P."/>
            <person name="Cantor M.N."/>
            <person name="Hua S.X."/>
        </authorList>
    </citation>
    <scope>NUCLEOTIDE SEQUENCE [LARGE SCALE GENOMIC DNA]</scope>
    <source>
        <strain evidence="10 11">UH-Slu-Lm8-n1</strain>
    </source>
</reference>
<dbReference type="OrthoDB" id="3064516at2759"/>
<dbReference type="InterPro" id="IPR036264">
    <property type="entry name" value="Bact_exopeptidase_dim_dom"/>
</dbReference>
<dbReference type="Pfam" id="PF01546">
    <property type="entry name" value="Peptidase_M20"/>
    <property type="match status" value="1"/>
</dbReference>
<evidence type="ECO:0000256" key="8">
    <source>
        <dbReference type="SAM" id="Phobius"/>
    </source>
</evidence>
<feature type="binding site" evidence="7">
    <location>
        <position position="582"/>
    </location>
    <ligand>
        <name>Zn(2+)</name>
        <dbReference type="ChEBI" id="CHEBI:29105"/>
        <label>1</label>
    </ligand>
</feature>
<evidence type="ECO:0000256" key="5">
    <source>
        <dbReference type="ARBA" id="ARBA00022833"/>
    </source>
</evidence>
<gene>
    <name evidence="10" type="ORF">CY34DRAFT_15389</name>
</gene>
<dbReference type="PANTHER" id="PTHR45962:SF1">
    <property type="entry name" value="N-FATTY-ACYL-AMINO ACID SYNTHASE_HYDROLASE PM20D1"/>
    <property type="match status" value="1"/>
</dbReference>
<dbReference type="CDD" id="cd05674">
    <property type="entry name" value="M20_yscS"/>
    <property type="match status" value="1"/>
</dbReference>
<dbReference type="Proteomes" id="UP000054485">
    <property type="component" value="Unassembled WGS sequence"/>
</dbReference>
<feature type="binding site" evidence="7">
    <location>
        <position position="279"/>
    </location>
    <ligand>
        <name>Zn(2+)</name>
        <dbReference type="ChEBI" id="CHEBI:29105"/>
        <label>2</label>
    </ligand>
</feature>
<dbReference type="GO" id="GO:0046872">
    <property type="term" value="F:metal ion binding"/>
    <property type="evidence" value="ECO:0007669"/>
    <property type="project" value="UniProtKB-KW"/>
</dbReference>
<evidence type="ECO:0000256" key="2">
    <source>
        <dbReference type="ARBA" id="ARBA00022670"/>
    </source>
</evidence>
<dbReference type="InterPro" id="IPR011650">
    <property type="entry name" value="Peptidase_M20_dimer"/>
</dbReference>
<evidence type="ECO:0000256" key="6">
    <source>
        <dbReference type="PIRSR" id="PIRSR037217-1"/>
    </source>
</evidence>
<dbReference type="GO" id="GO:0004181">
    <property type="term" value="F:metallocarboxypeptidase activity"/>
    <property type="evidence" value="ECO:0007669"/>
    <property type="project" value="InterPro"/>
</dbReference>
<dbReference type="PANTHER" id="PTHR45962">
    <property type="entry name" value="N-FATTY-ACYL-AMINO ACID SYNTHASE/HYDROLASE PM20D1"/>
    <property type="match status" value="1"/>
</dbReference>
<dbReference type="Gene3D" id="3.30.70.360">
    <property type="match status" value="1"/>
</dbReference>